<evidence type="ECO:0000313" key="3">
    <source>
        <dbReference type="Proteomes" id="UP000305267"/>
    </source>
</evidence>
<evidence type="ECO:0000256" key="1">
    <source>
        <dbReference type="SAM" id="MobiDB-lite"/>
    </source>
</evidence>
<organism evidence="2 3">
    <name type="scientific">Methylobacterium terricola</name>
    <dbReference type="NCBI Taxonomy" id="2583531"/>
    <lineage>
        <taxon>Bacteria</taxon>
        <taxon>Pseudomonadati</taxon>
        <taxon>Pseudomonadota</taxon>
        <taxon>Alphaproteobacteria</taxon>
        <taxon>Hyphomicrobiales</taxon>
        <taxon>Methylobacteriaceae</taxon>
        <taxon>Methylobacterium</taxon>
    </lineage>
</organism>
<feature type="compositionally biased region" description="Low complexity" evidence="1">
    <location>
        <begin position="42"/>
        <end position="52"/>
    </location>
</feature>
<name>A0A5C4LKV9_9HYPH</name>
<dbReference type="AlphaFoldDB" id="A0A5C4LKV9"/>
<feature type="region of interest" description="Disordered" evidence="1">
    <location>
        <begin position="93"/>
        <end position="134"/>
    </location>
</feature>
<dbReference type="EMBL" id="VDDA01000002">
    <property type="protein sequence ID" value="TNC15136.1"/>
    <property type="molecule type" value="Genomic_DNA"/>
</dbReference>
<gene>
    <name evidence="2" type="ORF">FF100_06125</name>
</gene>
<proteinExistence type="predicted"/>
<evidence type="ECO:0000313" key="2">
    <source>
        <dbReference type="EMBL" id="TNC15136.1"/>
    </source>
</evidence>
<comment type="caution">
    <text evidence="2">The sequence shown here is derived from an EMBL/GenBank/DDBJ whole genome shotgun (WGS) entry which is preliminary data.</text>
</comment>
<protein>
    <submittedName>
        <fullName evidence="2">Uncharacterized protein</fullName>
    </submittedName>
</protein>
<feature type="compositionally biased region" description="Basic and acidic residues" evidence="1">
    <location>
        <begin position="116"/>
        <end position="134"/>
    </location>
</feature>
<dbReference type="Proteomes" id="UP000305267">
    <property type="component" value="Unassembled WGS sequence"/>
</dbReference>
<reference evidence="2 3" key="1">
    <citation type="submission" date="2019-06" db="EMBL/GenBank/DDBJ databases">
        <title>Genome of Methylobacterium sp. 17Sr1-39.</title>
        <authorList>
            <person name="Seo T."/>
        </authorList>
    </citation>
    <scope>NUCLEOTIDE SEQUENCE [LARGE SCALE GENOMIC DNA]</scope>
    <source>
        <strain evidence="2 3">17Sr1-39</strain>
    </source>
</reference>
<dbReference type="OrthoDB" id="7999744at2"/>
<sequence>MAFWLRAGLVIGAIYYLSPLRLGEIPARGAPPPAAHGSTPLAVTHPAPTNPAPATLAELAGPMLAALPESLRARVAETAAAEAGRALGTGLRAAAAEAARPPSRDALASLTSRDTLTPHDRQPAWRGVPEREAP</sequence>
<keyword evidence="3" id="KW-1185">Reference proteome</keyword>
<feature type="region of interest" description="Disordered" evidence="1">
    <location>
        <begin position="29"/>
        <end position="52"/>
    </location>
</feature>
<dbReference type="RefSeq" id="WP_139034670.1">
    <property type="nucleotide sequence ID" value="NZ_VDDA01000002.1"/>
</dbReference>
<accession>A0A5C4LKV9</accession>